<dbReference type="eggNOG" id="KOG3488">
    <property type="taxonomic scope" value="Eukaryota"/>
</dbReference>
<feature type="compositionally biased region" description="Low complexity" evidence="8">
    <location>
        <begin position="735"/>
        <end position="745"/>
    </location>
</feature>
<dbReference type="GO" id="GO:0005875">
    <property type="term" value="C:microtubule associated complex"/>
    <property type="evidence" value="ECO:0007669"/>
    <property type="project" value="TreeGrafter"/>
</dbReference>
<dbReference type="InParanoid" id="I7MDX6"/>
<dbReference type="GO" id="GO:0007018">
    <property type="term" value="P:microtubule-based movement"/>
    <property type="evidence" value="ECO:0007669"/>
    <property type="project" value="InterPro"/>
</dbReference>
<proteinExistence type="inferred from homology"/>
<evidence type="ECO:0000256" key="5">
    <source>
        <dbReference type="ARBA" id="ARBA00023054"/>
    </source>
</evidence>
<feature type="binding site" evidence="6">
    <location>
        <begin position="127"/>
        <end position="134"/>
    </location>
    <ligand>
        <name>ATP</name>
        <dbReference type="ChEBI" id="CHEBI:30616"/>
    </ligand>
</feature>
<keyword evidence="11" id="KW-1185">Reference proteome</keyword>
<protein>
    <submittedName>
        <fullName evidence="10">Kinesin motor catalytic domain protein</fullName>
    </submittedName>
</protein>
<dbReference type="InterPro" id="IPR001752">
    <property type="entry name" value="Kinesin_motor_dom"/>
</dbReference>
<feature type="compositionally biased region" description="Low complexity" evidence="8">
    <location>
        <begin position="714"/>
        <end position="727"/>
    </location>
</feature>
<feature type="compositionally biased region" description="Polar residues" evidence="8">
    <location>
        <begin position="835"/>
        <end position="858"/>
    </location>
</feature>
<reference evidence="11" key="1">
    <citation type="journal article" date="2006" name="PLoS Biol.">
        <title>Macronuclear genome sequence of the ciliate Tetrahymena thermophila, a model eukaryote.</title>
        <authorList>
            <person name="Eisen J.A."/>
            <person name="Coyne R.S."/>
            <person name="Wu M."/>
            <person name="Wu D."/>
            <person name="Thiagarajan M."/>
            <person name="Wortman J.R."/>
            <person name="Badger J.H."/>
            <person name="Ren Q."/>
            <person name="Amedeo P."/>
            <person name="Jones K.M."/>
            <person name="Tallon L.J."/>
            <person name="Delcher A.L."/>
            <person name="Salzberg S.L."/>
            <person name="Silva J.C."/>
            <person name="Haas B.J."/>
            <person name="Majoros W.H."/>
            <person name="Farzad M."/>
            <person name="Carlton J.M."/>
            <person name="Smith R.K. Jr."/>
            <person name="Garg J."/>
            <person name="Pearlman R.E."/>
            <person name="Karrer K.M."/>
            <person name="Sun L."/>
            <person name="Manning G."/>
            <person name="Elde N.C."/>
            <person name="Turkewitz A.P."/>
            <person name="Asai D.J."/>
            <person name="Wilkes D.E."/>
            <person name="Wang Y."/>
            <person name="Cai H."/>
            <person name="Collins K."/>
            <person name="Stewart B.A."/>
            <person name="Lee S.R."/>
            <person name="Wilamowska K."/>
            <person name="Weinberg Z."/>
            <person name="Ruzzo W.L."/>
            <person name="Wloga D."/>
            <person name="Gaertig J."/>
            <person name="Frankel J."/>
            <person name="Tsao C.-C."/>
            <person name="Gorovsky M.A."/>
            <person name="Keeling P.J."/>
            <person name="Waller R.F."/>
            <person name="Patron N.J."/>
            <person name="Cherry J.M."/>
            <person name="Stover N.A."/>
            <person name="Krieger C.J."/>
            <person name="del Toro C."/>
            <person name="Ryder H.F."/>
            <person name="Williamson S.C."/>
            <person name="Barbeau R.A."/>
            <person name="Hamilton E.P."/>
            <person name="Orias E."/>
        </authorList>
    </citation>
    <scope>NUCLEOTIDE SEQUENCE [LARGE SCALE GENOMIC DNA]</scope>
    <source>
        <strain evidence="11">SB210</strain>
    </source>
</reference>
<keyword evidence="2" id="KW-0963">Cytoplasm</keyword>
<dbReference type="Gene3D" id="3.40.850.10">
    <property type="entry name" value="Kinesin motor domain"/>
    <property type="match status" value="1"/>
</dbReference>
<dbReference type="CDD" id="cd00106">
    <property type="entry name" value="KISc"/>
    <property type="match status" value="1"/>
</dbReference>
<dbReference type="GO" id="GO:0008017">
    <property type="term" value="F:microtubule binding"/>
    <property type="evidence" value="ECO:0007669"/>
    <property type="project" value="InterPro"/>
</dbReference>
<feature type="region of interest" description="Disordered" evidence="8">
    <location>
        <begin position="832"/>
        <end position="889"/>
    </location>
</feature>
<dbReference type="InterPro" id="IPR027417">
    <property type="entry name" value="P-loop_NTPase"/>
</dbReference>
<organism evidence="10 11">
    <name type="scientific">Tetrahymena thermophila (strain SB210)</name>
    <dbReference type="NCBI Taxonomy" id="312017"/>
    <lineage>
        <taxon>Eukaryota</taxon>
        <taxon>Sar</taxon>
        <taxon>Alveolata</taxon>
        <taxon>Ciliophora</taxon>
        <taxon>Intramacronucleata</taxon>
        <taxon>Oligohymenophorea</taxon>
        <taxon>Hymenostomatida</taxon>
        <taxon>Tetrahymenina</taxon>
        <taxon>Tetrahymenidae</taxon>
        <taxon>Tetrahymena</taxon>
    </lineage>
</organism>
<feature type="compositionally biased region" description="Low complexity" evidence="8">
    <location>
        <begin position="868"/>
        <end position="889"/>
    </location>
</feature>
<evidence type="ECO:0000259" key="9">
    <source>
        <dbReference type="PROSITE" id="PS50067"/>
    </source>
</evidence>
<dbReference type="GO" id="GO:0005524">
    <property type="term" value="F:ATP binding"/>
    <property type="evidence" value="ECO:0007669"/>
    <property type="project" value="UniProtKB-UniRule"/>
</dbReference>
<evidence type="ECO:0000256" key="7">
    <source>
        <dbReference type="SAM" id="Coils"/>
    </source>
</evidence>
<dbReference type="PRINTS" id="PR00380">
    <property type="entry name" value="KINESINHEAVY"/>
</dbReference>
<feature type="region of interest" description="Disordered" evidence="8">
    <location>
        <begin position="713"/>
        <end position="745"/>
    </location>
</feature>
<dbReference type="PANTHER" id="PTHR47969:SF15">
    <property type="entry name" value="CHROMOSOME-ASSOCIATED KINESIN KIF4A-RELATED"/>
    <property type="match status" value="1"/>
</dbReference>
<dbReference type="SMART" id="SM00129">
    <property type="entry name" value="KISc"/>
    <property type="match status" value="1"/>
</dbReference>
<feature type="coiled-coil region" evidence="7">
    <location>
        <begin position="944"/>
        <end position="978"/>
    </location>
</feature>
<dbReference type="GO" id="GO:0005737">
    <property type="term" value="C:cytoplasm"/>
    <property type="evidence" value="ECO:0007669"/>
    <property type="project" value="UniProtKB-SubCell"/>
</dbReference>
<keyword evidence="5 7" id="KW-0175">Coiled coil</keyword>
<evidence type="ECO:0000256" key="1">
    <source>
        <dbReference type="ARBA" id="ARBA00004496"/>
    </source>
</evidence>
<evidence type="ECO:0000256" key="2">
    <source>
        <dbReference type="ARBA" id="ARBA00022490"/>
    </source>
</evidence>
<dbReference type="SUPFAM" id="SSF52540">
    <property type="entry name" value="P-loop containing nucleoside triphosphate hydrolases"/>
    <property type="match status" value="1"/>
</dbReference>
<feature type="region of interest" description="Disordered" evidence="8">
    <location>
        <begin position="488"/>
        <end position="520"/>
    </location>
</feature>
<feature type="coiled-coil region" evidence="7">
    <location>
        <begin position="446"/>
        <end position="473"/>
    </location>
</feature>
<keyword evidence="6" id="KW-0505">Motor protein</keyword>
<name>I7MDX6_TETTS</name>
<dbReference type="RefSeq" id="XP_001013153.2">
    <property type="nucleotide sequence ID" value="XM_001013153.2"/>
</dbReference>
<evidence type="ECO:0000256" key="3">
    <source>
        <dbReference type="ARBA" id="ARBA00022741"/>
    </source>
</evidence>
<feature type="compositionally biased region" description="Polar residues" evidence="8">
    <location>
        <begin position="488"/>
        <end position="511"/>
    </location>
</feature>
<feature type="region of interest" description="Disordered" evidence="8">
    <location>
        <begin position="1"/>
        <end position="37"/>
    </location>
</feature>
<keyword evidence="4 6" id="KW-0067">ATP-binding</keyword>
<evidence type="ECO:0000256" key="6">
    <source>
        <dbReference type="PROSITE-ProRule" id="PRU00283"/>
    </source>
</evidence>
<sequence length="1050" mass="120068">MRNQSKSPIKLRQSNGNNRSQIATPDRTLQKKGQGLLQQNQVDETELKDKVSIIIRIRPTLTNELQEQFIRQVDDSTLKIMRPGNSLHMKFNSILPSASNQDDVYNLTQESILSFLNGTNNTIFAYGQTGAGKTYTILGDHSENPSQLNNEKILSYLQGQERGILPRSLYQILSELSKRDQEDYRLYISFFEVYNEKIYDLFNGRDQKDGLEIRESKNGDVQIPDLITVEIQNIDQALDILMVGLRNRATGSTMANSKSSRSHSIFQILLQQKIKIKNETYEDEIVIESILRIVDLAGSEKFKIPHDISIEEKQTRIDELTCINGSLSTLGHCISALIDKNRTHIPFRNSKLTRVLSDSLSGNGKITFIVCISPSMSSSSETFSTLQFANRAKRAVLDGRNLRADKIAQNKRMIDYEEYAELSKAYARERFLREEMEKSLKKNSTQYDLELENIQLKKENEELRQMISAMRNGTPISEVSNSLSRNSTIEDQSSMNNLSQQSRQLIHQQNRQSLQSGSMGSSLNAVSQQFKKMSNSSIDKKVRFVEGNRGNDKLKQEIECDDNSIFENLSIFKELKQQQNGQGNANIINNNNFNSLNSNHSENMSIRINQFWKAGEDEGSISEFADNINFNKLDHNKLLQRIKRKEIEKKLEMFFAYNSPDNQSLKLFNDLKNDEGKQLEDFNNEFNGNEMDSSTPTPDDEFVNRMINMVSAIQKKTSNTSKASSNNQKRESEDNSSSNISFIPSNANQMEYQGSKQYYQENLNNISESKFESIKNAFAMVNNKDDFMENQAQKNNGNDKANISLNGNNQMYDASLLSIKDDLETLNKMNEIKRNPNTYQNNGSSNMQIRPTSKSPIKNYNDEKRVESSSSNRSSPQKKNSNQISQQNKNQNIGQQMNQLKMQNNYRPELKKGMQELKYNSNEISLNFDTNQTSNTNKNFDSIIQKVQDKSQNITNIVHDLKQEMSKAISQLHMLQQADQEIRMADDFSDKKSLNGSSILAEKKNMSNDFSPSKMGNNNLIFKKSITPIMKNYGQKQQSDYGISKENNYD</sequence>
<dbReference type="OrthoDB" id="300566at2759"/>
<dbReference type="GO" id="GO:0051231">
    <property type="term" value="P:spindle elongation"/>
    <property type="evidence" value="ECO:0007669"/>
    <property type="project" value="TreeGrafter"/>
</dbReference>
<dbReference type="Proteomes" id="UP000009168">
    <property type="component" value="Unassembled WGS sequence"/>
</dbReference>
<comment type="similarity">
    <text evidence="6">Belongs to the TRAFAC class myosin-kinesin ATPase superfamily. Kinesin family.</text>
</comment>
<dbReference type="InterPro" id="IPR027640">
    <property type="entry name" value="Kinesin-like_fam"/>
</dbReference>
<dbReference type="PANTHER" id="PTHR47969">
    <property type="entry name" value="CHROMOSOME-ASSOCIATED KINESIN KIF4A-RELATED"/>
    <property type="match status" value="1"/>
</dbReference>
<dbReference type="GeneID" id="7829465"/>
<dbReference type="STRING" id="312017.I7MDX6"/>
<dbReference type="GO" id="GO:0003777">
    <property type="term" value="F:microtubule motor activity"/>
    <property type="evidence" value="ECO:0007669"/>
    <property type="project" value="InterPro"/>
</dbReference>
<comment type="subcellular location">
    <subcellularLocation>
        <location evidence="1">Cytoplasm</location>
    </subcellularLocation>
</comment>
<dbReference type="AlphaFoldDB" id="I7MDX6"/>
<evidence type="ECO:0000313" key="11">
    <source>
        <dbReference type="Proteomes" id="UP000009168"/>
    </source>
</evidence>
<dbReference type="Pfam" id="PF00225">
    <property type="entry name" value="Kinesin"/>
    <property type="match status" value="1"/>
</dbReference>
<accession>I7MDX6</accession>
<feature type="compositionally biased region" description="Polar residues" evidence="8">
    <location>
        <begin position="1"/>
        <end position="23"/>
    </location>
</feature>
<evidence type="ECO:0000256" key="8">
    <source>
        <dbReference type="SAM" id="MobiDB-lite"/>
    </source>
</evidence>
<feature type="domain" description="Kinesin motor" evidence="9">
    <location>
        <begin position="50"/>
        <end position="395"/>
    </location>
</feature>
<evidence type="ECO:0000313" key="10">
    <source>
        <dbReference type="EMBL" id="EAR92908.2"/>
    </source>
</evidence>
<gene>
    <name evidence="10" type="ORF">TTHERM_00295210</name>
</gene>
<dbReference type="eggNOG" id="KOG4280">
    <property type="taxonomic scope" value="Eukaryota"/>
</dbReference>
<dbReference type="GO" id="GO:0007052">
    <property type="term" value="P:mitotic spindle organization"/>
    <property type="evidence" value="ECO:0007669"/>
    <property type="project" value="TreeGrafter"/>
</dbReference>
<keyword evidence="3 6" id="KW-0547">Nucleotide-binding</keyword>
<dbReference type="KEGG" id="tet:TTHERM_00295210"/>
<dbReference type="InterPro" id="IPR036961">
    <property type="entry name" value="Kinesin_motor_dom_sf"/>
</dbReference>
<evidence type="ECO:0000256" key="4">
    <source>
        <dbReference type="ARBA" id="ARBA00022840"/>
    </source>
</evidence>
<dbReference type="EMBL" id="GG662740">
    <property type="protein sequence ID" value="EAR92908.2"/>
    <property type="molecule type" value="Genomic_DNA"/>
</dbReference>
<dbReference type="PROSITE" id="PS50067">
    <property type="entry name" value="KINESIN_MOTOR_2"/>
    <property type="match status" value="1"/>
</dbReference>